<dbReference type="InterPro" id="IPR001451">
    <property type="entry name" value="Hexapep"/>
</dbReference>
<dbReference type="PROSITE" id="PS00101">
    <property type="entry name" value="HEXAPEP_TRANSFERASES"/>
    <property type="match status" value="1"/>
</dbReference>
<evidence type="ECO:0000256" key="3">
    <source>
        <dbReference type="ARBA" id="ARBA00022737"/>
    </source>
</evidence>
<gene>
    <name evidence="7" type="ORF">EM808_11900</name>
</gene>
<proteinExistence type="inferred from homology"/>
<dbReference type="InterPro" id="IPR024688">
    <property type="entry name" value="Mac_dom"/>
</dbReference>
<keyword evidence="8" id="KW-1185">Reference proteome</keyword>
<dbReference type="Proteomes" id="UP000288024">
    <property type="component" value="Unassembled WGS sequence"/>
</dbReference>
<dbReference type="FunFam" id="2.160.10.10:FF:000008">
    <property type="entry name" value="Maltose O-acetyltransferase"/>
    <property type="match status" value="1"/>
</dbReference>
<dbReference type="RefSeq" id="WP_127738442.1">
    <property type="nucleotide sequence ID" value="NZ_CP196003.1"/>
</dbReference>
<evidence type="ECO:0000313" key="8">
    <source>
        <dbReference type="Proteomes" id="UP000288024"/>
    </source>
</evidence>
<evidence type="ECO:0000256" key="5">
    <source>
        <dbReference type="RuleBase" id="RU367021"/>
    </source>
</evidence>
<protein>
    <recommendedName>
        <fullName evidence="5">Acetyltransferase</fullName>
        <ecNumber evidence="5">2.3.1.-</ecNumber>
    </recommendedName>
</protein>
<dbReference type="EMBL" id="RZTZ01000004">
    <property type="protein sequence ID" value="RVT62491.1"/>
    <property type="molecule type" value="Genomic_DNA"/>
</dbReference>
<dbReference type="EC" id="2.3.1.-" evidence="5"/>
<dbReference type="PANTHER" id="PTHR43017:SF1">
    <property type="entry name" value="ACETYLTRANSFERASE YJL218W-RELATED"/>
    <property type="match status" value="1"/>
</dbReference>
<dbReference type="PANTHER" id="PTHR43017">
    <property type="entry name" value="GALACTOSIDE O-ACETYLTRANSFERASE"/>
    <property type="match status" value="1"/>
</dbReference>
<dbReference type="AlphaFoldDB" id="A0A437KAJ1"/>
<reference evidence="7 8" key="1">
    <citation type="submission" date="2019-01" db="EMBL/GenBank/DDBJ databases">
        <title>Bacillus sp. M5HDSG1-1, whole genome shotgun sequence.</title>
        <authorList>
            <person name="Tuo L."/>
        </authorList>
    </citation>
    <scope>NUCLEOTIDE SEQUENCE [LARGE SCALE GENOMIC DNA]</scope>
    <source>
        <strain evidence="7 8">M5HDSG1-1</strain>
    </source>
</reference>
<comment type="similarity">
    <text evidence="1 5">Belongs to the transferase hexapeptide repeat family.</text>
</comment>
<sequence length="206" mass="22767">MKTEKHKMLNQEYYICWDEELTAEREKAKDLVYDFNSRKPSERMERNQIIQKLFHSVGENAWVESPFNCDYGYNITVGDNFYANTNCTILDCAKVTIGDNVLIGPNVSLYTPNHAMDAAERKAGYERSLPITIGDNVWLGGSVTIVPGVTIGDNTIIGAGSVVTKDIPADVIAAGVPCKVIRPITEKDTVGLEIHAVDNDKNLTAK</sequence>
<comment type="caution">
    <text evidence="7">The sequence shown here is derived from an EMBL/GenBank/DDBJ whole genome shotgun (WGS) entry which is preliminary data.</text>
</comment>
<accession>A0A437KAJ1</accession>
<keyword evidence="3" id="KW-0677">Repeat</keyword>
<dbReference type="InterPro" id="IPR039369">
    <property type="entry name" value="LacA-like"/>
</dbReference>
<keyword evidence="4 5" id="KW-0012">Acyltransferase</keyword>
<dbReference type="InterPro" id="IPR011004">
    <property type="entry name" value="Trimer_LpxA-like_sf"/>
</dbReference>
<evidence type="ECO:0000256" key="2">
    <source>
        <dbReference type="ARBA" id="ARBA00022679"/>
    </source>
</evidence>
<feature type="domain" description="Maltose/galactoside acetyltransferase" evidence="6">
    <location>
        <begin position="5"/>
        <end position="59"/>
    </location>
</feature>
<organism evidence="7 8">
    <name type="scientific">Niallia taxi</name>
    <dbReference type="NCBI Taxonomy" id="2499688"/>
    <lineage>
        <taxon>Bacteria</taxon>
        <taxon>Bacillati</taxon>
        <taxon>Bacillota</taxon>
        <taxon>Bacilli</taxon>
        <taxon>Bacillales</taxon>
        <taxon>Bacillaceae</taxon>
        <taxon>Niallia</taxon>
    </lineage>
</organism>
<dbReference type="Pfam" id="PF12464">
    <property type="entry name" value="Mac"/>
    <property type="match status" value="1"/>
</dbReference>
<dbReference type="Pfam" id="PF14602">
    <property type="entry name" value="Hexapep_2"/>
    <property type="match status" value="1"/>
</dbReference>
<dbReference type="Pfam" id="PF00132">
    <property type="entry name" value="Hexapep"/>
    <property type="match status" value="1"/>
</dbReference>
<evidence type="ECO:0000259" key="6">
    <source>
        <dbReference type="SMART" id="SM01266"/>
    </source>
</evidence>
<evidence type="ECO:0000256" key="4">
    <source>
        <dbReference type="ARBA" id="ARBA00023315"/>
    </source>
</evidence>
<dbReference type="InterPro" id="IPR018357">
    <property type="entry name" value="Hexapep_transf_CS"/>
</dbReference>
<name>A0A437KAJ1_9BACI</name>
<evidence type="ECO:0000256" key="1">
    <source>
        <dbReference type="ARBA" id="ARBA00007274"/>
    </source>
</evidence>
<dbReference type="SMART" id="SM01266">
    <property type="entry name" value="Mac"/>
    <property type="match status" value="1"/>
</dbReference>
<dbReference type="Gene3D" id="2.160.10.10">
    <property type="entry name" value="Hexapeptide repeat proteins"/>
    <property type="match status" value="1"/>
</dbReference>
<dbReference type="SUPFAM" id="SSF51161">
    <property type="entry name" value="Trimeric LpxA-like enzymes"/>
    <property type="match status" value="1"/>
</dbReference>
<keyword evidence="2 5" id="KW-0808">Transferase</keyword>
<dbReference type="GO" id="GO:0008870">
    <property type="term" value="F:galactoside O-acetyltransferase activity"/>
    <property type="evidence" value="ECO:0007669"/>
    <property type="project" value="TreeGrafter"/>
</dbReference>
<dbReference type="CDD" id="cd03357">
    <property type="entry name" value="LbH_MAT_GAT"/>
    <property type="match status" value="1"/>
</dbReference>
<evidence type="ECO:0000313" key="7">
    <source>
        <dbReference type="EMBL" id="RVT62491.1"/>
    </source>
</evidence>